<dbReference type="EMBL" id="CP024955">
    <property type="protein sequence ID" value="ATY85863.1"/>
    <property type="molecule type" value="Genomic_DNA"/>
</dbReference>
<dbReference type="PANTHER" id="PTHR11895:SF7">
    <property type="entry name" value="GLUTAMYL-TRNA(GLN) AMIDOTRANSFERASE SUBUNIT A, MITOCHONDRIAL"/>
    <property type="match status" value="1"/>
</dbReference>
<dbReference type="Pfam" id="PF01425">
    <property type="entry name" value="Amidase"/>
    <property type="match status" value="1"/>
</dbReference>
<dbReference type="KEGG" id="kyr:CVV65_13770"/>
<name>A0A2K8N989_9BACL</name>
<dbReference type="Gene3D" id="3.90.1300.10">
    <property type="entry name" value="Amidase signature (AS) domain"/>
    <property type="match status" value="1"/>
</dbReference>
<protein>
    <submittedName>
        <fullName evidence="3">Amidase</fullName>
    </submittedName>
</protein>
<evidence type="ECO:0000313" key="3">
    <source>
        <dbReference type="EMBL" id="ATY85863.1"/>
    </source>
</evidence>
<dbReference type="OrthoDB" id="9811471at2"/>
<dbReference type="PROSITE" id="PS00571">
    <property type="entry name" value="AMIDASES"/>
    <property type="match status" value="1"/>
</dbReference>
<dbReference type="Proteomes" id="UP000231932">
    <property type="component" value="Chromosome"/>
</dbReference>
<dbReference type="InterPro" id="IPR023631">
    <property type="entry name" value="Amidase_dom"/>
</dbReference>
<dbReference type="RefSeq" id="WP_100668617.1">
    <property type="nucleotide sequence ID" value="NZ_CP024955.1"/>
</dbReference>
<dbReference type="InterPro" id="IPR020556">
    <property type="entry name" value="Amidase_CS"/>
</dbReference>
<sequence>MIDYMTVLEMLSALERGAMTREALATRVREQLNVLEPKVQAFLYVDPEAADRIADPPGSGPLSGIPVGVKDMIDVAGMPTTGGSRAYHRTADEDAPCVAKLRAAGAVIVGKTNTQELAYGVITPPTRNPRNLEYIPGGSSGGSAAAVAAGMVAAALGTDTGGSVRIPASCCGIVGFKPTRGRISTQGVMPLSTTYDHVGVLTHTVSDARYLFHLLTEHPGDSLIPAADGRAERPRPGERASHDRLLAVPWDYIRERTDPEIVQIFEDALGIFRHLGYGFEAVEMEPFDEWKALQLTVRLPEAYLTHREVLEGPRRGLLQGDLAERLDPGREVFALDYLAAQAIRREKIADWTRKMGRYAGLVMPTLPCPVPKVGQEQVQIQGYDVPVWDALVSMTAPWNVVGFPAVSVPCGVDSRGLPVGLQVVGSPMDDDGLLDLAAQFQAAAGIRL</sequence>
<evidence type="ECO:0000259" key="2">
    <source>
        <dbReference type="Pfam" id="PF01425"/>
    </source>
</evidence>
<dbReference type="PANTHER" id="PTHR11895">
    <property type="entry name" value="TRANSAMIDASE"/>
    <property type="match status" value="1"/>
</dbReference>
<organism evidence="3 4">
    <name type="scientific">Kyrpidia spormannii</name>
    <dbReference type="NCBI Taxonomy" id="2055160"/>
    <lineage>
        <taxon>Bacteria</taxon>
        <taxon>Bacillati</taxon>
        <taxon>Bacillota</taxon>
        <taxon>Bacilli</taxon>
        <taxon>Bacillales</taxon>
        <taxon>Alicyclobacillaceae</taxon>
        <taxon>Kyrpidia</taxon>
    </lineage>
</organism>
<dbReference type="InterPro" id="IPR000120">
    <property type="entry name" value="Amidase"/>
</dbReference>
<evidence type="ECO:0000256" key="1">
    <source>
        <dbReference type="ARBA" id="ARBA00009199"/>
    </source>
</evidence>
<accession>A0A2K8N989</accession>
<comment type="similarity">
    <text evidence="1">Belongs to the amidase family.</text>
</comment>
<dbReference type="GO" id="GO:0003824">
    <property type="term" value="F:catalytic activity"/>
    <property type="evidence" value="ECO:0007669"/>
    <property type="project" value="InterPro"/>
</dbReference>
<dbReference type="InterPro" id="IPR036928">
    <property type="entry name" value="AS_sf"/>
</dbReference>
<gene>
    <name evidence="3" type="ORF">CVV65_13770</name>
</gene>
<evidence type="ECO:0000313" key="4">
    <source>
        <dbReference type="Proteomes" id="UP000231932"/>
    </source>
</evidence>
<proteinExistence type="inferred from homology"/>
<keyword evidence="4" id="KW-1185">Reference proteome</keyword>
<dbReference type="AlphaFoldDB" id="A0A2K8N989"/>
<dbReference type="SUPFAM" id="SSF75304">
    <property type="entry name" value="Amidase signature (AS) enzymes"/>
    <property type="match status" value="1"/>
</dbReference>
<reference evidence="4" key="1">
    <citation type="submission" date="2017-11" db="EMBL/GenBank/DDBJ databases">
        <title>Complete Genome Sequence of Kyrpidia sp. Strain EA-1, a thermophilic, hydrogen-oxidizing Bacterium, isolated from the Azores.</title>
        <authorList>
            <person name="Reiner J.E."/>
            <person name="Lapp C.J."/>
            <person name="Bunk B."/>
            <person name="Gescher J."/>
        </authorList>
    </citation>
    <scope>NUCLEOTIDE SEQUENCE [LARGE SCALE GENOMIC DNA]</scope>
    <source>
        <strain evidence="4">EA-1</strain>
    </source>
</reference>
<feature type="domain" description="Amidase" evidence="2">
    <location>
        <begin position="31"/>
        <end position="434"/>
    </location>
</feature>